<evidence type="ECO:0000313" key="3">
    <source>
        <dbReference type="Proteomes" id="UP001497497"/>
    </source>
</evidence>
<keyword evidence="1" id="KW-0732">Signal</keyword>
<gene>
    <name evidence="2" type="ORF">GSLYS_00009857001</name>
</gene>
<dbReference type="Proteomes" id="UP001497497">
    <property type="component" value="Unassembled WGS sequence"/>
</dbReference>
<evidence type="ECO:0000313" key="2">
    <source>
        <dbReference type="EMBL" id="CAL1535897.1"/>
    </source>
</evidence>
<keyword evidence="3" id="KW-1185">Reference proteome</keyword>
<feature type="signal peptide" evidence="1">
    <location>
        <begin position="1"/>
        <end position="24"/>
    </location>
</feature>
<dbReference type="AlphaFoldDB" id="A0AAV2HPY8"/>
<dbReference type="EMBL" id="CAXITT010000215">
    <property type="protein sequence ID" value="CAL1535897.1"/>
    <property type="molecule type" value="Genomic_DNA"/>
</dbReference>
<organism evidence="2 3">
    <name type="scientific">Lymnaea stagnalis</name>
    <name type="common">Great pond snail</name>
    <name type="synonym">Helix stagnalis</name>
    <dbReference type="NCBI Taxonomy" id="6523"/>
    <lineage>
        <taxon>Eukaryota</taxon>
        <taxon>Metazoa</taxon>
        <taxon>Spiralia</taxon>
        <taxon>Lophotrochozoa</taxon>
        <taxon>Mollusca</taxon>
        <taxon>Gastropoda</taxon>
        <taxon>Heterobranchia</taxon>
        <taxon>Euthyneura</taxon>
        <taxon>Panpulmonata</taxon>
        <taxon>Hygrophila</taxon>
        <taxon>Lymnaeoidea</taxon>
        <taxon>Lymnaeidae</taxon>
        <taxon>Lymnaea</taxon>
    </lineage>
</organism>
<reference evidence="2 3" key="1">
    <citation type="submission" date="2024-04" db="EMBL/GenBank/DDBJ databases">
        <authorList>
            <consortium name="Genoscope - CEA"/>
            <person name="William W."/>
        </authorList>
    </citation>
    <scope>NUCLEOTIDE SEQUENCE [LARGE SCALE GENOMIC DNA]</scope>
</reference>
<proteinExistence type="predicted"/>
<name>A0AAV2HPY8_LYMST</name>
<comment type="caution">
    <text evidence="2">The sequence shown here is derived from an EMBL/GenBank/DDBJ whole genome shotgun (WGS) entry which is preliminary data.</text>
</comment>
<evidence type="ECO:0000256" key="1">
    <source>
        <dbReference type="SAM" id="SignalP"/>
    </source>
</evidence>
<accession>A0AAV2HPY8</accession>
<protein>
    <submittedName>
        <fullName evidence="2">Uncharacterized protein</fullName>
    </submittedName>
</protein>
<sequence length="138" mass="15400">MEAPVLAILGIVLGILISLPNVSSLPGDSRRGGKCQHITRYLESPDNTERRRHQSIDPEEASVFHSLQDGEERRRFLNFVKDSPVCTHSHEENEGRRTTTPSGDATARIIIDLSREYCARLKNSGARNIPVYCTQTNG</sequence>
<feature type="chain" id="PRO_5043348637" evidence="1">
    <location>
        <begin position="25"/>
        <end position="138"/>
    </location>
</feature>